<organism evidence="3">
    <name type="scientific">marine sediment metagenome</name>
    <dbReference type="NCBI Taxonomy" id="412755"/>
    <lineage>
        <taxon>unclassified sequences</taxon>
        <taxon>metagenomes</taxon>
        <taxon>ecological metagenomes</taxon>
    </lineage>
</organism>
<dbReference type="PANTHER" id="PTHR10133:SF62">
    <property type="entry name" value="DNA POLYMERASE THETA"/>
    <property type="match status" value="1"/>
</dbReference>
<dbReference type="Pfam" id="PF00476">
    <property type="entry name" value="DNA_pol_A"/>
    <property type="match status" value="2"/>
</dbReference>
<dbReference type="InterPro" id="IPR012337">
    <property type="entry name" value="RNaseH-like_sf"/>
</dbReference>
<dbReference type="InterPro" id="IPR036397">
    <property type="entry name" value="RNaseH_sf"/>
</dbReference>
<evidence type="ECO:0008006" key="4">
    <source>
        <dbReference type="Google" id="ProtNLM"/>
    </source>
</evidence>
<evidence type="ECO:0000313" key="3">
    <source>
        <dbReference type="EMBL" id="KKN72789.1"/>
    </source>
</evidence>
<name>A0A0F9T0N3_9ZZZZ</name>
<sequence length="1012" mass="115327">MDSGILNFTCERKECSAYADCSLIPTQFRKGKSNPDETVLFVGEGPGRAESESGLPFAGRAGDLLRKTVRRLNVRGVSVAYTELVRNWDELAGTGAALAPEVIEECLTHLKADIDTLKPTKIVVLGSVLKSLCPETPNIAKARGQHYDHPVLGKIFSIHDPAYILKRQSFFDQWKIDIQLALGTSDAQKKADKWSKPSKWRLLTKIEDVEEYVEHLLTDPKIKLIACDTETKNLNKCYGNVLGTFQFCEDGITGTVIPYMHPGHGWWPDDMKRLNAALTRLFTEPNPKFRYWVFHNVAFDFRMIMNFGLGICKFNRPLLDTGMMAYCQDENRGKSGIEKPYSLDSLLRDYLHAVKYEDSEIEYLKKQGKLLEIDIERLAKYGASDAVYTWRLFWFILERAEKEDYKQKLLKLVEHWFEPVNRMIGVMGSNGFWVDMDQLRELKNPKTSPIVKRMNELTEEWKDSAPAKEANTRLLRKKLGGRMKPTFGGGADAWMFDIDKTEHKQCLLLDVLDLAPLDYGKSTRVPIVEAGSGQEVKLTPVGKLDKAFQERYMHVPEVERLHEHSGLKKLKTSYVKSIYEFLDPKNGQEGAIDSRVRPSFWVTTTDTGRSSCTDPNLQQVPRADNWAKTEIKNMYAAEPGCALIQLDFMTSEVRWWGILSKCPSLAKAFLDGKKARDNYSVAAADFLKRKPKMRYEILAAGSDMLNPEDEDDKGLFNYKKKTGPNSLEMLRGKHATKVMKIAWKMLHTDMVFRALCQAKIFAGIAGDIHKSTASQMYKVPITQVTKSQRTDTKSIVFGTMFGRGVKAIAAQLHIENIADVQGRIDDFFAQFPGAEQWMYDIEKKGEKDGYVESPIGRRRRLLTFQLGYGDDGEIARAKRIARNAPIQGISSDGAFLGAAMFCDWLIEEGKWHPHPTKECWQLQDVVHDSLVIQVPIEDVPEALRELKPWFTNKLMERMVDIWDVEFNIPLEIDFEFGLKWGEIDAWDGTQLHLDYLMNHLRKNETARTLEAA</sequence>
<dbReference type="SMART" id="SM00987">
    <property type="entry name" value="UreE_C"/>
    <property type="match status" value="1"/>
</dbReference>
<dbReference type="InterPro" id="IPR005122">
    <property type="entry name" value="Uracil-DNA_glycosylase-like"/>
</dbReference>
<dbReference type="Pfam" id="PF03167">
    <property type="entry name" value="UDG"/>
    <property type="match status" value="1"/>
</dbReference>
<gene>
    <name evidence="3" type="ORF">LCGC14_0407560</name>
</gene>
<dbReference type="InterPro" id="IPR001098">
    <property type="entry name" value="DNA-dir_DNA_pol_A_palm_dom"/>
</dbReference>
<dbReference type="PANTHER" id="PTHR10133">
    <property type="entry name" value="DNA POLYMERASE I"/>
    <property type="match status" value="1"/>
</dbReference>
<dbReference type="SUPFAM" id="SSF52141">
    <property type="entry name" value="Uracil-DNA glycosylase-like"/>
    <property type="match status" value="1"/>
</dbReference>
<dbReference type="GO" id="GO:0006261">
    <property type="term" value="P:DNA-templated DNA replication"/>
    <property type="evidence" value="ECO:0007669"/>
    <property type="project" value="InterPro"/>
</dbReference>
<dbReference type="InterPro" id="IPR002562">
    <property type="entry name" value="3'-5'_exonuclease_dom"/>
</dbReference>
<dbReference type="Gene3D" id="3.40.470.10">
    <property type="entry name" value="Uracil-DNA glycosylase-like domain"/>
    <property type="match status" value="1"/>
</dbReference>
<dbReference type="SMART" id="SM00482">
    <property type="entry name" value="POLAc"/>
    <property type="match status" value="1"/>
</dbReference>
<dbReference type="AlphaFoldDB" id="A0A0F9T0N3"/>
<dbReference type="SUPFAM" id="SSF53098">
    <property type="entry name" value="Ribonuclease H-like"/>
    <property type="match status" value="1"/>
</dbReference>
<evidence type="ECO:0000259" key="2">
    <source>
        <dbReference type="SMART" id="SM00986"/>
    </source>
</evidence>
<dbReference type="Gene3D" id="3.30.420.10">
    <property type="entry name" value="Ribonuclease H-like superfamily/Ribonuclease H"/>
    <property type="match status" value="1"/>
</dbReference>
<dbReference type="SUPFAM" id="SSF56672">
    <property type="entry name" value="DNA/RNA polymerases"/>
    <property type="match status" value="2"/>
</dbReference>
<dbReference type="InterPro" id="IPR002298">
    <property type="entry name" value="DNA_polymerase_A"/>
</dbReference>
<accession>A0A0F9T0N3</accession>
<evidence type="ECO:0000259" key="1">
    <source>
        <dbReference type="SMART" id="SM00482"/>
    </source>
</evidence>
<dbReference type="InterPro" id="IPR036895">
    <property type="entry name" value="Uracil-DNA_glycosylase-like_sf"/>
</dbReference>
<proteinExistence type="predicted"/>
<dbReference type="Gene3D" id="3.30.70.370">
    <property type="match status" value="2"/>
</dbReference>
<dbReference type="EMBL" id="LAZR01000355">
    <property type="protein sequence ID" value="KKN72789.1"/>
    <property type="molecule type" value="Genomic_DNA"/>
</dbReference>
<dbReference type="Gene3D" id="1.10.150.20">
    <property type="entry name" value="5' to 3' exonuclease, C-terminal subdomain"/>
    <property type="match status" value="2"/>
</dbReference>
<reference evidence="3" key="1">
    <citation type="journal article" date="2015" name="Nature">
        <title>Complex archaea that bridge the gap between prokaryotes and eukaryotes.</title>
        <authorList>
            <person name="Spang A."/>
            <person name="Saw J.H."/>
            <person name="Jorgensen S.L."/>
            <person name="Zaremba-Niedzwiedzka K."/>
            <person name="Martijn J."/>
            <person name="Lind A.E."/>
            <person name="van Eijk R."/>
            <person name="Schleper C."/>
            <person name="Guy L."/>
            <person name="Ettema T.J."/>
        </authorList>
    </citation>
    <scope>NUCLEOTIDE SEQUENCE</scope>
</reference>
<dbReference type="InterPro" id="IPR043502">
    <property type="entry name" value="DNA/RNA_pol_sf"/>
</dbReference>
<dbReference type="GO" id="GO:0006302">
    <property type="term" value="P:double-strand break repair"/>
    <property type="evidence" value="ECO:0007669"/>
    <property type="project" value="TreeGrafter"/>
</dbReference>
<dbReference type="GO" id="GO:0003887">
    <property type="term" value="F:DNA-directed DNA polymerase activity"/>
    <property type="evidence" value="ECO:0007669"/>
    <property type="project" value="InterPro"/>
</dbReference>
<dbReference type="SMART" id="SM00986">
    <property type="entry name" value="UDG"/>
    <property type="match status" value="1"/>
</dbReference>
<dbReference type="Pfam" id="PF01612">
    <property type="entry name" value="DNA_pol_A_exo1"/>
    <property type="match status" value="1"/>
</dbReference>
<dbReference type="GO" id="GO:0008408">
    <property type="term" value="F:3'-5' exonuclease activity"/>
    <property type="evidence" value="ECO:0007669"/>
    <property type="project" value="InterPro"/>
</dbReference>
<feature type="domain" description="DNA-directed DNA polymerase family A palm" evidence="1">
    <location>
        <begin position="628"/>
        <end position="938"/>
    </location>
</feature>
<feature type="domain" description="Uracil-DNA glycosylase-like" evidence="2">
    <location>
        <begin position="30"/>
        <end position="175"/>
    </location>
</feature>
<protein>
    <recommendedName>
        <fullName evidence="4">DNA-directed DNA polymerase family A palm domain-containing protein</fullName>
    </recommendedName>
</protein>
<comment type="caution">
    <text evidence="3">The sequence shown here is derived from an EMBL/GenBank/DDBJ whole genome shotgun (WGS) entry which is preliminary data.</text>
</comment>
<dbReference type="GO" id="GO:0003677">
    <property type="term" value="F:DNA binding"/>
    <property type="evidence" value="ECO:0007669"/>
    <property type="project" value="InterPro"/>
</dbReference>